<feature type="transmembrane region" description="Helical" evidence="5">
    <location>
        <begin position="39"/>
        <end position="63"/>
    </location>
</feature>
<organism evidence="7 8">
    <name type="scientific">Rickettsia bellii str. RML An4</name>
    <dbReference type="NCBI Taxonomy" id="1359193"/>
    <lineage>
        <taxon>Bacteria</taxon>
        <taxon>Pseudomonadati</taxon>
        <taxon>Pseudomonadota</taxon>
        <taxon>Alphaproteobacteria</taxon>
        <taxon>Rickettsiales</taxon>
        <taxon>Rickettsiaceae</taxon>
        <taxon>Rickettsieae</taxon>
        <taxon>Rickettsia</taxon>
        <taxon>belli group</taxon>
    </lineage>
</organism>
<proteinExistence type="predicted"/>
<dbReference type="PATRIC" id="fig|1359193.3.peg.570"/>
<evidence type="ECO:0000256" key="4">
    <source>
        <dbReference type="ARBA" id="ARBA00023136"/>
    </source>
</evidence>
<dbReference type="InterPro" id="IPR010817">
    <property type="entry name" value="HemY_N"/>
</dbReference>
<accession>A0A0F3QBJ6</accession>
<evidence type="ECO:0000256" key="3">
    <source>
        <dbReference type="ARBA" id="ARBA00022989"/>
    </source>
</evidence>
<dbReference type="AlphaFoldDB" id="A0A0F3QBJ6"/>
<evidence type="ECO:0000313" key="7">
    <source>
        <dbReference type="EMBL" id="KJV89607.1"/>
    </source>
</evidence>
<dbReference type="Pfam" id="PF07219">
    <property type="entry name" value="HemY_N"/>
    <property type="match status" value="1"/>
</dbReference>
<keyword evidence="2 5" id="KW-0812">Transmembrane</keyword>
<name>A0A0F3QBJ6_RICBE</name>
<keyword evidence="8" id="KW-1185">Reference proteome</keyword>
<evidence type="ECO:0000256" key="5">
    <source>
        <dbReference type="SAM" id="Phobius"/>
    </source>
</evidence>
<feature type="domain" description="HemY N-terminal" evidence="6">
    <location>
        <begin position="27"/>
        <end position="127"/>
    </location>
</feature>
<dbReference type="InterPro" id="IPR011990">
    <property type="entry name" value="TPR-like_helical_dom_sf"/>
</dbReference>
<comment type="caution">
    <text evidence="7">The sequence shown here is derived from an EMBL/GenBank/DDBJ whole genome shotgun (WGS) entry which is preliminary data.</text>
</comment>
<gene>
    <name evidence="7" type="ORF">RBEAN4_0586</name>
</gene>
<reference evidence="7 8" key="1">
    <citation type="submission" date="2015-02" db="EMBL/GenBank/DDBJ databases">
        <title>Genome Sequencing of Rickettsiales.</title>
        <authorList>
            <person name="Daugherty S.C."/>
            <person name="Su Q."/>
            <person name="Abolude K."/>
            <person name="Beier-Sexton M."/>
            <person name="Carlyon J.A."/>
            <person name="Carter R."/>
            <person name="Day N.P."/>
            <person name="Dumler S.J."/>
            <person name="Dyachenko V."/>
            <person name="Godinez A."/>
            <person name="Kurtti T.J."/>
            <person name="Lichay M."/>
            <person name="Mullins K.E."/>
            <person name="Ott S."/>
            <person name="Pappas-Brown V."/>
            <person name="Paris D.H."/>
            <person name="Patel P."/>
            <person name="Richards A.L."/>
            <person name="Sadzewicz L."/>
            <person name="Sears K."/>
            <person name="Seidman D."/>
            <person name="Sengamalay N."/>
            <person name="Stenos J."/>
            <person name="Tallon L.J."/>
            <person name="Vincent G."/>
            <person name="Fraser C.M."/>
            <person name="Munderloh U."/>
            <person name="Dunning-Hotopp J.C."/>
        </authorList>
    </citation>
    <scope>NUCLEOTIDE SEQUENCE [LARGE SCALE GENOMIC DNA]</scope>
    <source>
        <strain evidence="7 8">RML An4</strain>
    </source>
</reference>
<evidence type="ECO:0000256" key="2">
    <source>
        <dbReference type="ARBA" id="ARBA00022692"/>
    </source>
</evidence>
<dbReference type="RefSeq" id="WP_011477396.1">
    <property type="nucleotide sequence ID" value="NZ_LAOI01000001.1"/>
</dbReference>
<evidence type="ECO:0000313" key="8">
    <source>
        <dbReference type="Proteomes" id="UP000033661"/>
    </source>
</evidence>
<comment type="subcellular location">
    <subcellularLocation>
        <location evidence="1">Membrane</location>
    </subcellularLocation>
</comment>
<keyword evidence="4 5" id="KW-0472">Membrane</keyword>
<protein>
    <submittedName>
        <fullName evidence="7">HemY family protein</fullName>
    </submittedName>
</protein>
<dbReference type="GO" id="GO:0016020">
    <property type="term" value="C:membrane"/>
    <property type="evidence" value="ECO:0007669"/>
    <property type="project" value="UniProtKB-SubCell"/>
</dbReference>
<dbReference type="Gene3D" id="1.25.40.10">
    <property type="entry name" value="Tetratricopeptide repeat domain"/>
    <property type="match status" value="1"/>
</dbReference>
<dbReference type="EMBL" id="LAOI01000001">
    <property type="protein sequence ID" value="KJV89607.1"/>
    <property type="molecule type" value="Genomic_DNA"/>
</dbReference>
<evidence type="ECO:0000259" key="6">
    <source>
        <dbReference type="Pfam" id="PF07219"/>
    </source>
</evidence>
<evidence type="ECO:0000256" key="1">
    <source>
        <dbReference type="ARBA" id="ARBA00004370"/>
    </source>
</evidence>
<sequence length="324" mass="37605">MFRLLLICAALFLLYFGFTLTQSFDSKVFISLYNYNIETTFFFSLISLILLIVLGFIIIRFLILIIDLPIKIHNVFSNRKINNDRYSLVLAFAKYITGDKTKAGSIARKNSSCENLKEFHNLILAETEEDIDKKIAYLQNLSKSKEFAFYSNKNLARLYYDKGLYQEAENYAIKAYNLNEYDADNLVTLAYCYGQLALWPKFTFITNKIAKLHKAIPISDNLKIADYYLLANDAEYLESAINTNFVNIPLLELYFNSNNNLNDKKKIKILKDAFQIMPSLEIVKLFKKFTTLSDEQVYEELTKDLDTKKDEILILALSQLCHLK</sequence>
<keyword evidence="3 5" id="KW-1133">Transmembrane helix</keyword>
<dbReference type="Proteomes" id="UP000033661">
    <property type="component" value="Unassembled WGS sequence"/>
</dbReference>